<gene>
    <name evidence="1" type="primary">metW</name>
    <name evidence="1" type="ORF">DBW92_02025</name>
</gene>
<dbReference type="InterPro" id="IPR029063">
    <property type="entry name" value="SAM-dependent_MTases_sf"/>
</dbReference>
<protein>
    <submittedName>
        <fullName evidence="1">Methionine biosynthesis protein MetW</fullName>
    </submittedName>
</protein>
<dbReference type="EMBL" id="QOPI01000007">
    <property type="protein sequence ID" value="RCL44910.1"/>
    <property type="molecule type" value="Genomic_DNA"/>
</dbReference>
<dbReference type="NCBIfam" id="TIGR02081">
    <property type="entry name" value="metW"/>
    <property type="match status" value="1"/>
</dbReference>
<reference evidence="1 2" key="1">
    <citation type="journal article" date="2018" name="Microbiome">
        <title>Fine metagenomic profile of the Mediterranean stratified and mixed water columns revealed by assembly and recruitment.</title>
        <authorList>
            <person name="Haro-Moreno J.M."/>
            <person name="Lopez-Perez M."/>
            <person name="De La Torre J.R."/>
            <person name="Picazo A."/>
            <person name="Camacho A."/>
            <person name="Rodriguez-Valera F."/>
        </authorList>
    </citation>
    <scope>NUCLEOTIDE SEQUENCE [LARGE SCALE GENOMIC DNA]</scope>
    <source>
        <strain evidence="1">MED-G78</strain>
    </source>
</reference>
<proteinExistence type="predicted"/>
<dbReference type="Pfam" id="PF07021">
    <property type="entry name" value="MetW"/>
    <property type="match status" value="1"/>
</dbReference>
<organism evidence="1 2">
    <name type="scientific">SAR86 cluster bacterium</name>
    <dbReference type="NCBI Taxonomy" id="2030880"/>
    <lineage>
        <taxon>Bacteria</taxon>
        <taxon>Pseudomonadati</taxon>
        <taxon>Pseudomonadota</taxon>
        <taxon>Gammaproteobacteria</taxon>
        <taxon>SAR86 cluster</taxon>
    </lineage>
</organism>
<dbReference type="InterPro" id="IPR010743">
    <property type="entry name" value="Methionine_synth_MetW"/>
</dbReference>
<accession>A0A368C5R3</accession>
<comment type="caution">
    <text evidence="1">The sequence shown here is derived from an EMBL/GenBank/DDBJ whole genome shotgun (WGS) entry which is preliminary data.</text>
</comment>
<dbReference type="SUPFAM" id="SSF53335">
    <property type="entry name" value="S-adenosyl-L-methionine-dependent methyltransferases"/>
    <property type="match status" value="1"/>
</dbReference>
<name>A0A368C5R3_9GAMM</name>
<dbReference type="AlphaFoldDB" id="A0A368C5R3"/>
<dbReference type="Gene3D" id="3.40.50.150">
    <property type="entry name" value="Vaccinia Virus protein VP39"/>
    <property type="match status" value="1"/>
</dbReference>
<dbReference type="CDD" id="cd02440">
    <property type="entry name" value="AdoMet_MTases"/>
    <property type="match status" value="1"/>
</dbReference>
<dbReference type="Proteomes" id="UP000252915">
    <property type="component" value="Unassembled WGS sequence"/>
</dbReference>
<sequence>MNNPITNIITKWIEDNSRVIDFGCGDGSLLTELRDKKNILGYGIEIDPNGINECLKNNISVIEKDIDDGIDEFVDCNFDVAVMASSIQCLKEPNIALKKILNLSNKCIVTIPNLGYWRCRLALLLGRMPVTPSLPSSWYGTENIHLCTIKDFEDLCKEEDFIIEENMHLNKKRQVSSLAKLMPNLLSCEGVYLLARK</sequence>
<evidence type="ECO:0000313" key="2">
    <source>
        <dbReference type="Proteomes" id="UP000252915"/>
    </source>
</evidence>
<evidence type="ECO:0000313" key="1">
    <source>
        <dbReference type="EMBL" id="RCL44910.1"/>
    </source>
</evidence>